<dbReference type="PROSITE" id="PS50011">
    <property type="entry name" value="PROTEIN_KINASE_DOM"/>
    <property type="match status" value="1"/>
</dbReference>
<evidence type="ECO:0000256" key="6">
    <source>
        <dbReference type="PIRSR" id="PIRSR630616-2"/>
    </source>
</evidence>
<feature type="binding site" evidence="6">
    <location>
        <position position="253"/>
    </location>
    <ligand>
        <name>ATP</name>
        <dbReference type="ChEBI" id="CHEBI:30616"/>
    </ligand>
</feature>
<reference evidence="9 10" key="1">
    <citation type="journal article" date="2021" name="Sci. Rep.">
        <title>Genome sequencing of the multicellular alga Astrephomene provides insights into convergent evolution of germ-soma differentiation.</title>
        <authorList>
            <person name="Yamashita S."/>
            <person name="Yamamoto K."/>
            <person name="Matsuzaki R."/>
            <person name="Suzuki S."/>
            <person name="Yamaguchi H."/>
            <person name="Hirooka S."/>
            <person name="Minakuchi Y."/>
            <person name="Miyagishima S."/>
            <person name="Kawachi M."/>
            <person name="Toyoda A."/>
            <person name="Nozaki H."/>
        </authorList>
    </citation>
    <scope>NUCLEOTIDE SEQUENCE [LARGE SCALE GENOMIC DNA]</scope>
    <source>
        <strain evidence="9 10">NIES-4017</strain>
    </source>
</reference>
<evidence type="ECO:0000259" key="8">
    <source>
        <dbReference type="PROSITE" id="PS50011"/>
    </source>
</evidence>
<feature type="domain" description="Protein kinase" evidence="8">
    <location>
        <begin position="224"/>
        <end position="310"/>
    </location>
</feature>
<sequence length="310" mass="33751">MTTLPDISGPKPRLFKRLGRLFHFGNSSRREAESSSQTVDSPVAWPTGTPSHSGSNVKAPAFEDRSVRMSSNEILSTSPRAAPLPSLPQGHRDIQLRARLAAASEHALHRRFQAAPGPLNSNLVRGISVDFEANSKTQSTLQQPNSAVPTALCGFSRKDATGGRMSSSTNSSFSWQGASRESASPGKIRQEAFPAVPQHRPTLLLSSAGAPPEMQRPFWSLADYSITKRLYKGAGSSIYQATCKCSGTTVVLKVYFLSRIPFNSFHMIAREVKIHADLAHSNIIKLYGVFEEEGRLVMVQELATRGDLFG</sequence>
<evidence type="ECO:0000313" key="9">
    <source>
        <dbReference type="EMBL" id="GFR47793.1"/>
    </source>
</evidence>
<feature type="region of interest" description="Disordered" evidence="7">
    <location>
        <begin position="26"/>
        <end position="58"/>
    </location>
</feature>
<protein>
    <recommendedName>
        <fullName evidence="8">Protein kinase domain-containing protein</fullName>
    </recommendedName>
</protein>
<evidence type="ECO:0000256" key="5">
    <source>
        <dbReference type="ARBA" id="ARBA00022840"/>
    </source>
</evidence>
<dbReference type="InterPro" id="IPR000719">
    <property type="entry name" value="Prot_kinase_dom"/>
</dbReference>
<dbReference type="GO" id="GO:0004674">
    <property type="term" value="F:protein serine/threonine kinase activity"/>
    <property type="evidence" value="ECO:0007669"/>
    <property type="project" value="UniProtKB-KW"/>
</dbReference>
<feature type="region of interest" description="Disordered" evidence="7">
    <location>
        <begin position="159"/>
        <end position="186"/>
    </location>
</feature>
<keyword evidence="5 6" id="KW-0067">ATP-binding</keyword>
<keyword evidence="2" id="KW-0808">Transferase</keyword>
<gene>
    <name evidence="9" type="ORF">Agub_g9298</name>
</gene>
<comment type="caution">
    <text evidence="9">The sequence shown here is derived from an EMBL/GenBank/DDBJ whole genome shotgun (WGS) entry which is preliminary data.</text>
</comment>
<evidence type="ECO:0000256" key="1">
    <source>
        <dbReference type="ARBA" id="ARBA00022527"/>
    </source>
</evidence>
<keyword evidence="4" id="KW-0418">Kinase</keyword>
<feature type="binding site" evidence="6">
    <location>
        <begin position="301"/>
        <end position="303"/>
    </location>
    <ligand>
        <name>ATP</name>
        <dbReference type="ChEBI" id="CHEBI:30616"/>
    </ligand>
</feature>
<evidence type="ECO:0000313" key="10">
    <source>
        <dbReference type="Proteomes" id="UP001054857"/>
    </source>
</evidence>
<dbReference type="InterPro" id="IPR011009">
    <property type="entry name" value="Kinase-like_dom_sf"/>
</dbReference>
<organism evidence="9 10">
    <name type="scientific">Astrephomene gubernaculifera</name>
    <dbReference type="NCBI Taxonomy" id="47775"/>
    <lineage>
        <taxon>Eukaryota</taxon>
        <taxon>Viridiplantae</taxon>
        <taxon>Chlorophyta</taxon>
        <taxon>core chlorophytes</taxon>
        <taxon>Chlorophyceae</taxon>
        <taxon>CS clade</taxon>
        <taxon>Chlamydomonadales</taxon>
        <taxon>Astrephomenaceae</taxon>
        <taxon>Astrephomene</taxon>
    </lineage>
</organism>
<proteinExistence type="predicted"/>
<dbReference type="SUPFAM" id="SSF56112">
    <property type="entry name" value="Protein kinase-like (PK-like)"/>
    <property type="match status" value="1"/>
</dbReference>
<name>A0AAD3HP30_9CHLO</name>
<dbReference type="Pfam" id="PF00069">
    <property type="entry name" value="Pkinase"/>
    <property type="match status" value="1"/>
</dbReference>
<dbReference type="GO" id="GO:0005524">
    <property type="term" value="F:ATP binding"/>
    <property type="evidence" value="ECO:0007669"/>
    <property type="project" value="UniProtKB-KW"/>
</dbReference>
<evidence type="ECO:0000256" key="4">
    <source>
        <dbReference type="ARBA" id="ARBA00022777"/>
    </source>
</evidence>
<keyword evidence="1" id="KW-0723">Serine/threonine-protein kinase</keyword>
<keyword evidence="3 6" id="KW-0547">Nucleotide-binding</keyword>
<dbReference type="Proteomes" id="UP001054857">
    <property type="component" value="Unassembled WGS sequence"/>
</dbReference>
<dbReference type="AlphaFoldDB" id="A0AAD3HP30"/>
<keyword evidence="10" id="KW-1185">Reference proteome</keyword>
<accession>A0AAD3HP30</accession>
<feature type="compositionally biased region" description="Polar residues" evidence="7">
    <location>
        <begin position="164"/>
        <end position="182"/>
    </location>
</feature>
<evidence type="ECO:0000256" key="2">
    <source>
        <dbReference type="ARBA" id="ARBA00022679"/>
    </source>
</evidence>
<evidence type="ECO:0000256" key="3">
    <source>
        <dbReference type="ARBA" id="ARBA00022741"/>
    </source>
</evidence>
<dbReference type="Gene3D" id="1.10.510.10">
    <property type="entry name" value="Transferase(Phosphotransferase) domain 1"/>
    <property type="match status" value="1"/>
</dbReference>
<feature type="non-terminal residue" evidence="9">
    <location>
        <position position="1"/>
    </location>
</feature>
<dbReference type="PANTHER" id="PTHR24350">
    <property type="entry name" value="SERINE/THREONINE-PROTEIN KINASE IAL-RELATED"/>
    <property type="match status" value="1"/>
</dbReference>
<dbReference type="EMBL" id="BMAR01000020">
    <property type="protein sequence ID" value="GFR47793.1"/>
    <property type="molecule type" value="Genomic_DNA"/>
</dbReference>
<dbReference type="InterPro" id="IPR030616">
    <property type="entry name" value="Aur-like"/>
</dbReference>
<evidence type="ECO:0000256" key="7">
    <source>
        <dbReference type="SAM" id="MobiDB-lite"/>
    </source>
</evidence>